<dbReference type="AlphaFoldDB" id="A0A086PAC3"/>
<evidence type="ECO:0000313" key="1">
    <source>
        <dbReference type="EMBL" id="KFG90341.1"/>
    </source>
</evidence>
<organism evidence="1 2">
    <name type="scientific">Sphingobium herbicidovorans (strain ATCC 700291 / DSM 11019 / CCUG 56400 / KCTC 2939 / LMG 18315 / NBRC 16415 / MH)</name>
    <name type="common">Sphingomonas herbicidovorans</name>
    <dbReference type="NCBI Taxonomy" id="1219045"/>
    <lineage>
        <taxon>Bacteria</taxon>
        <taxon>Pseudomonadati</taxon>
        <taxon>Pseudomonadota</taxon>
        <taxon>Alphaproteobacteria</taxon>
        <taxon>Sphingomonadales</taxon>
        <taxon>Sphingomonadaceae</taxon>
        <taxon>Sphingobium</taxon>
    </lineage>
</organism>
<evidence type="ECO:0000313" key="2">
    <source>
        <dbReference type="Proteomes" id="UP000024284"/>
    </source>
</evidence>
<sequence length="65" mass="7517">MPPDRNQLLTVVDVLNVTGFKSRTTLYRRARNGSFPSPCHIGSGKIRWRSGDVEDWLNSLQPRRY</sequence>
<gene>
    <name evidence="1" type="ORF">BV98_001543</name>
</gene>
<dbReference type="Pfam" id="PF05930">
    <property type="entry name" value="Phage_AlpA"/>
    <property type="match status" value="1"/>
</dbReference>
<protein>
    <submittedName>
        <fullName evidence="1">Phage transcriptional regulator AlpA</fullName>
    </submittedName>
</protein>
<dbReference type="EMBL" id="JFZA02000012">
    <property type="protein sequence ID" value="KFG90341.1"/>
    <property type="molecule type" value="Genomic_DNA"/>
</dbReference>
<dbReference type="Gene3D" id="1.10.238.160">
    <property type="match status" value="1"/>
</dbReference>
<dbReference type="STRING" id="76947.GCA_002080435_01447"/>
<dbReference type="InterPro" id="IPR010260">
    <property type="entry name" value="AlpA"/>
</dbReference>
<dbReference type="OrthoDB" id="1525365at2"/>
<keyword evidence="2" id="KW-1185">Reference proteome</keyword>
<accession>A0A086PAC3</accession>
<dbReference type="eggNOG" id="COG3311">
    <property type="taxonomic scope" value="Bacteria"/>
</dbReference>
<dbReference type="Proteomes" id="UP000024284">
    <property type="component" value="Unassembled WGS sequence"/>
</dbReference>
<comment type="caution">
    <text evidence="1">The sequence shown here is derived from an EMBL/GenBank/DDBJ whole genome shotgun (WGS) entry which is preliminary data.</text>
</comment>
<proteinExistence type="predicted"/>
<dbReference type="RefSeq" id="WP_037464378.1">
    <property type="nucleotide sequence ID" value="NZ_BCZD01000005.1"/>
</dbReference>
<reference evidence="1" key="1">
    <citation type="submission" date="2014-08" db="EMBL/GenBank/DDBJ databases">
        <title>Draft genome sequences of Sphingobium herbicidovorans.</title>
        <authorList>
            <person name="Gan H.M."/>
            <person name="Gan H.Y."/>
            <person name="Savka M.A."/>
        </authorList>
    </citation>
    <scope>NUCLEOTIDE SEQUENCE [LARGE SCALE GENOMIC DNA]</scope>
    <source>
        <strain evidence="1">NBRC 16415</strain>
    </source>
</reference>
<dbReference type="PATRIC" id="fig|1219045.3.peg.1577"/>
<name>A0A086PAC3_SPHHM</name>